<dbReference type="RefSeq" id="WP_094543757.1">
    <property type="nucleotide sequence ID" value="NZ_JBHEEM010000017.1"/>
</dbReference>
<gene>
    <name evidence="2" type="ORF">CEV34_2768</name>
</gene>
<sequence>MSNHSQKTWTDDRKQVVAELLREGLSAGQMSKRLGISRNAIISVIHRDKMLSEIGLRAGVGGARKPKAESSPYKSGRMKTAARRSPARQSQPAPVAAAIKPEPVFICEDVASIETPIDPLGLPLADLNLRQCRFAVNNAAKGEQHLFCGHPVKIGSSFCEHHHRRVFVRPTKAGAA</sequence>
<accession>A0A256GDG8</accession>
<feature type="region of interest" description="Disordered" evidence="1">
    <location>
        <begin position="61"/>
        <end position="95"/>
    </location>
</feature>
<evidence type="ECO:0000313" key="3">
    <source>
        <dbReference type="Proteomes" id="UP000216188"/>
    </source>
</evidence>
<proteinExistence type="predicted"/>
<evidence type="ECO:0000313" key="2">
    <source>
        <dbReference type="EMBL" id="OYR25167.1"/>
    </source>
</evidence>
<dbReference type="AlphaFoldDB" id="A0A256GDG8"/>
<organism evidence="2 3">
    <name type="scientific">Brucella pseudogrignonensis</name>
    <dbReference type="NCBI Taxonomy" id="419475"/>
    <lineage>
        <taxon>Bacteria</taxon>
        <taxon>Pseudomonadati</taxon>
        <taxon>Pseudomonadota</taxon>
        <taxon>Alphaproteobacteria</taxon>
        <taxon>Hyphomicrobiales</taxon>
        <taxon>Brucellaceae</taxon>
        <taxon>Brucella/Ochrobactrum group</taxon>
        <taxon>Brucella</taxon>
    </lineage>
</organism>
<dbReference type="EMBL" id="NNRM01000022">
    <property type="protein sequence ID" value="OYR25167.1"/>
    <property type="molecule type" value="Genomic_DNA"/>
</dbReference>
<feature type="compositionally biased region" description="Basic residues" evidence="1">
    <location>
        <begin position="76"/>
        <end position="86"/>
    </location>
</feature>
<protein>
    <submittedName>
        <fullName evidence="2">GcrA cell cycle regulator family protein</fullName>
    </submittedName>
</protein>
<reference evidence="2 3" key="1">
    <citation type="submission" date="2017-07" db="EMBL/GenBank/DDBJ databases">
        <title>Phylogenetic study on the rhizospheric bacterium Ochrobactrum sp. A44.</title>
        <authorList>
            <person name="Krzyzanowska D.M."/>
            <person name="Ossowicki A."/>
            <person name="Rajewska M."/>
            <person name="Maciag T."/>
            <person name="Kaczynski Z."/>
            <person name="Czerwicka M."/>
            <person name="Jafra S."/>
        </authorList>
    </citation>
    <scope>NUCLEOTIDE SEQUENCE [LARGE SCALE GENOMIC DNA]</scope>
    <source>
        <strain evidence="2 3">CCUG 30717</strain>
    </source>
</reference>
<evidence type="ECO:0000256" key="1">
    <source>
        <dbReference type="SAM" id="MobiDB-lite"/>
    </source>
</evidence>
<name>A0A256GDG8_9HYPH</name>
<dbReference type="InterPro" id="IPR011681">
    <property type="entry name" value="GcrA"/>
</dbReference>
<dbReference type="Pfam" id="PF07750">
    <property type="entry name" value="GcrA"/>
    <property type="match status" value="1"/>
</dbReference>
<comment type="caution">
    <text evidence="2">The sequence shown here is derived from an EMBL/GenBank/DDBJ whole genome shotgun (WGS) entry which is preliminary data.</text>
</comment>
<dbReference type="Proteomes" id="UP000216188">
    <property type="component" value="Unassembled WGS sequence"/>
</dbReference>
<keyword evidence="3" id="KW-1185">Reference proteome</keyword>